<feature type="transmembrane region" description="Helical" evidence="2">
    <location>
        <begin position="76"/>
        <end position="96"/>
    </location>
</feature>
<keyword evidence="2" id="KW-1133">Transmembrane helix</keyword>
<keyword evidence="2" id="KW-0812">Transmembrane</keyword>
<evidence type="ECO:0000256" key="2">
    <source>
        <dbReference type="SAM" id="Phobius"/>
    </source>
</evidence>
<evidence type="ECO:0000313" key="3">
    <source>
        <dbReference type="EMBL" id="KAK4220810.1"/>
    </source>
</evidence>
<comment type="caution">
    <text evidence="3">The sequence shown here is derived from an EMBL/GenBank/DDBJ whole genome shotgun (WGS) entry which is preliminary data.</text>
</comment>
<accession>A0AAN7BGD2</accession>
<dbReference type="Proteomes" id="UP001301958">
    <property type="component" value="Unassembled WGS sequence"/>
</dbReference>
<reference evidence="3" key="1">
    <citation type="journal article" date="2023" name="Mol. Phylogenet. Evol.">
        <title>Genome-scale phylogeny and comparative genomics of the fungal order Sordariales.</title>
        <authorList>
            <person name="Hensen N."/>
            <person name="Bonometti L."/>
            <person name="Westerberg I."/>
            <person name="Brannstrom I.O."/>
            <person name="Guillou S."/>
            <person name="Cros-Aarteil S."/>
            <person name="Calhoun S."/>
            <person name="Haridas S."/>
            <person name="Kuo A."/>
            <person name="Mondo S."/>
            <person name="Pangilinan J."/>
            <person name="Riley R."/>
            <person name="LaButti K."/>
            <person name="Andreopoulos B."/>
            <person name="Lipzen A."/>
            <person name="Chen C."/>
            <person name="Yan M."/>
            <person name="Daum C."/>
            <person name="Ng V."/>
            <person name="Clum A."/>
            <person name="Steindorff A."/>
            <person name="Ohm R.A."/>
            <person name="Martin F."/>
            <person name="Silar P."/>
            <person name="Natvig D.O."/>
            <person name="Lalanne C."/>
            <person name="Gautier V."/>
            <person name="Ament-Velasquez S.L."/>
            <person name="Kruys A."/>
            <person name="Hutchinson M.I."/>
            <person name="Powell A.J."/>
            <person name="Barry K."/>
            <person name="Miller A.N."/>
            <person name="Grigoriev I.V."/>
            <person name="Debuchy R."/>
            <person name="Gladieux P."/>
            <person name="Hiltunen Thoren M."/>
            <person name="Johannesson H."/>
        </authorList>
    </citation>
    <scope>NUCLEOTIDE SEQUENCE</scope>
    <source>
        <strain evidence="3">CBS 990.96</strain>
    </source>
</reference>
<reference evidence="3" key="2">
    <citation type="submission" date="2023-05" db="EMBL/GenBank/DDBJ databases">
        <authorList>
            <consortium name="Lawrence Berkeley National Laboratory"/>
            <person name="Steindorff A."/>
            <person name="Hensen N."/>
            <person name="Bonometti L."/>
            <person name="Westerberg I."/>
            <person name="Brannstrom I.O."/>
            <person name="Guillou S."/>
            <person name="Cros-Aarteil S."/>
            <person name="Calhoun S."/>
            <person name="Haridas S."/>
            <person name="Kuo A."/>
            <person name="Mondo S."/>
            <person name="Pangilinan J."/>
            <person name="Riley R."/>
            <person name="Labutti K."/>
            <person name="Andreopoulos B."/>
            <person name="Lipzen A."/>
            <person name="Chen C."/>
            <person name="Yanf M."/>
            <person name="Daum C."/>
            <person name="Ng V."/>
            <person name="Clum A."/>
            <person name="Ohm R."/>
            <person name="Martin F."/>
            <person name="Silar P."/>
            <person name="Natvig D."/>
            <person name="Lalanne C."/>
            <person name="Gautier V."/>
            <person name="Ament-Velasquez S.L."/>
            <person name="Kruys A."/>
            <person name="Hutchinson M.I."/>
            <person name="Powell A.J."/>
            <person name="Barry K."/>
            <person name="Miller A.N."/>
            <person name="Grigoriev I.V."/>
            <person name="Debuchy R."/>
            <person name="Gladieux P."/>
            <person name="Thoren M.H."/>
            <person name="Johannesson H."/>
        </authorList>
    </citation>
    <scope>NUCLEOTIDE SEQUENCE</scope>
    <source>
        <strain evidence="3">CBS 990.96</strain>
    </source>
</reference>
<evidence type="ECO:0000256" key="1">
    <source>
        <dbReference type="SAM" id="MobiDB-lite"/>
    </source>
</evidence>
<sequence length="161" mass="17396">MPIGLAMALQWSWQLIYHSDQFQAFHSLPSPGTGPLGPLGLQGLQGPINFCVPAADNGNTVPDANDGLTVGQPARLAVGMTAVVVAFIGFGFLLFMRNRRVGDKEKSAAERYNISPPVPPQSPYMHENASSTYEGTHGSSGDLKAFKYEKLVPRVQPRQMV</sequence>
<gene>
    <name evidence="3" type="ORF">QBC38DRAFT_449713</name>
</gene>
<keyword evidence="4" id="KW-1185">Reference proteome</keyword>
<proteinExistence type="predicted"/>
<name>A0AAN7BGD2_9PEZI</name>
<feature type="compositionally biased region" description="Polar residues" evidence="1">
    <location>
        <begin position="128"/>
        <end position="139"/>
    </location>
</feature>
<keyword evidence="2" id="KW-0472">Membrane</keyword>
<evidence type="ECO:0000313" key="4">
    <source>
        <dbReference type="Proteomes" id="UP001301958"/>
    </source>
</evidence>
<dbReference type="EMBL" id="MU865635">
    <property type="protein sequence ID" value="KAK4220810.1"/>
    <property type="molecule type" value="Genomic_DNA"/>
</dbReference>
<protein>
    <submittedName>
        <fullName evidence="3">Uncharacterized protein</fullName>
    </submittedName>
</protein>
<feature type="region of interest" description="Disordered" evidence="1">
    <location>
        <begin position="107"/>
        <end position="140"/>
    </location>
</feature>
<dbReference type="AlphaFoldDB" id="A0AAN7BGD2"/>
<organism evidence="3 4">
    <name type="scientific">Podospora fimiseda</name>
    <dbReference type="NCBI Taxonomy" id="252190"/>
    <lineage>
        <taxon>Eukaryota</taxon>
        <taxon>Fungi</taxon>
        <taxon>Dikarya</taxon>
        <taxon>Ascomycota</taxon>
        <taxon>Pezizomycotina</taxon>
        <taxon>Sordariomycetes</taxon>
        <taxon>Sordariomycetidae</taxon>
        <taxon>Sordariales</taxon>
        <taxon>Podosporaceae</taxon>
        <taxon>Podospora</taxon>
    </lineage>
</organism>